<dbReference type="Proteomes" id="UP000235659">
    <property type="component" value="Unassembled WGS sequence"/>
</dbReference>
<feature type="domain" description="DUF1330" evidence="1">
    <location>
        <begin position="3"/>
        <end position="95"/>
    </location>
</feature>
<evidence type="ECO:0000313" key="4">
    <source>
        <dbReference type="Proteomes" id="UP000235659"/>
    </source>
</evidence>
<evidence type="ECO:0000313" key="2">
    <source>
        <dbReference type="EMBL" id="CAB3732830.1"/>
    </source>
</evidence>
<dbReference type="SUPFAM" id="SSF54909">
    <property type="entry name" value="Dimeric alpha+beta barrel"/>
    <property type="match status" value="1"/>
</dbReference>
<keyword evidence="4" id="KW-1185">Reference proteome</keyword>
<gene>
    <name evidence="3" type="ORF">C0Z16_11955</name>
    <name evidence="2" type="ORF">LMG27174_05967</name>
</gene>
<evidence type="ECO:0000313" key="5">
    <source>
        <dbReference type="Proteomes" id="UP000494205"/>
    </source>
</evidence>
<dbReference type="EMBL" id="CADIJZ010000029">
    <property type="protein sequence ID" value="CAB3732830.1"/>
    <property type="molecule type" value="Genomic_DNA"/>
</dbReference>
<dbReference type="Pfam" id="PF07045">
    <property type="entry name" value="DUF1330"/>
    <property type="match status" value="1"/>
</dbReference>
<name>A0A2N7WND2_9BURK</name>
<dbReference type="AlphaFoldDB" id="A0A2N7WND2"/>
<organism evidence="2 5">
    <name type="scientific">Paraburkholderia rhynchosiae</name>
    <dbReference type="NCBI Taxonomy" id="487049"/>
    <lineage>
        <taxon>Bacteria</taxon>
        <taxon>Pseudomonadati</taxon>
        <taxon>Pseudomonadota</taxon>
        <taxon>Betaproteobacteria</taxon>
        <taxon>Burkholderiales</taxon>
        <taxon>Burkholderiaceae</taxon>
        <taxon>Paraburkholderia</taxon>
    </lineage>
</organism>
<evidence type="ECO:0000259" key="1">
    <source>
        <dbReference type="Pfam" id="PF07045"/>
    </source>
</evidence>
<proteinExistence type="predicted"/>
<dbReference type="OrthoDB" id="121598at2"/>
<dbReference type="RefSeq" id="WP_102632366.1">
    <property type="nucleotide sequence ID" value="NZ_CADIJZ010000029.1"/>
</dbReference>
<dbReference type="Gene3D" id="3.30.70.100">
    <property type="match status" value="1"/>
</dbReference>
<reference evidence="2 5" key="2">
    <citation type="submission" date="2020-04" db="EMBL/GenBank/DDBJ databases">
        <authorList>
            <person name="De Canck E."/>
        </authorList>
    </citation>
    <scope>NUCLEOTIDE SEQUENCE [LARGE SCALE GENOMIC DNA]</scope>
    <source>
        <strain evidence="2 5">LMG 27174</strain>
    </source>
</reference>
<dbReference type="Proteomes" id="UP000494205">
    <property type="component" value="Unassembled WGS sequence"/>
</dbReference>
<dbReference type="EMBL" id="PNXY01000007">
    <property type="protein sequence ID" value="PMS30946.1"/>
    <property type="molecule type" value="Genomic_DNA"/>
</dbReference>
<reference evidence="3 4" key="1">
    <citation type="submission" date="2018-01" db="EMBL/GenBank/DDBJ databases">
        <title>Whole genome analyses suggest that Burkholderia sensu lato contains two further novel genera in the rhizoxinica-symbiotica group Mycetohabitans gen. nov., and Trinickia gen. nov.: implications for the evolution of diazotrophy and nodulation in the Burkholderiaceae.</title>
        <authorList>
            <person name="Estrada-de los Santos P."/>
            <person name="Palmer M."/>
            <person name="Chavez-Ramirez B."/>
            <person name="Beukes C."/>
            <person name="Steenkamp E.T."/>
            <person name="Hirsch A.M."/>
            <person name="Manyaka P."/>
            <person name="Maluk M."/>
            <person name="Lafos M."/>
            <person name="Crook M."/>
            <person name="Gross E."/>
            <person name="Simon M.F."/>
            <person name="Bueno dos Reis Junior F."/>
            <person name="Poole P.S."/>
            <person name="Venter S.N."/>
            <person name="James E.K."/>
        </authorList>
    </citation>
    <scope>NUCLEOTIDE SEQUENCE [LARGE SCALE GENOMIC DNA]</scope>
    <source>
        <strain evidence="3 4">WSM 3937</strain>
    </source>
</reference>
<sequence length="97" mass="10688">MSKGYWVTTYRKINDPSKLAAYGQLAGPAVLAAGGKFLVRGVADEVHEQGLKERTVVIEFPSYEDALAAYQRDDYKKALEALGDAVERDLRIVRGAE</sequence>
<protein>
    <submittedName>
        <fullName evidence="3">DUF1330 domain-containing protein</fullName>
    </submittedName>
</protein>
<accession>A0A2N7WND2</accession>
<dbReference type="InterPro" id="IPR011008">
    <property type="entry name" value="Dimeric_a/b-barrel"/>
</dbReference>
<evidence type="ECO:0000313" key="3">
    <source>
        <dbReference type="EMBL" id="PMS30946.1"/>
    </source>
</evidence>
<dbReference type="InterPro" id="IPR010753">
    <property type="entry name" value="DUF1330"/>
</dbReference>